<evidence type="ECO:0000313" key="2">
    <source>
        <dbReference type="Proteomes" id="UP000317835"/>
    </source>
</evidence>
<geneLocation type="plasmid" evidence="2">
    <name>pelp_2</name>
</geneLocation>
<sequence length="168" mass="17454">MKIETNEQRDPGPGLTRSGLSSCRGRWFQALAVCVGLGVAGCSSGDGEATYPVSGRVVVGGEPAAGAFLVFHPTSGSVPAEAGRPAAQVRSDGSFDLTTFDESDGAPAGDYAVTVEWRKLIHNGAEAVAGPNVVPAEYGRPESTPLKVTVVEGENPPAEFQIDVTRRR</sequence>
<keyword evidence="1" id="KW-0614">Plasmid</keyword>
<evidence type="ECO:0008006" key="3">
    <source>
        <dbReference type="Google" id="ProtNLM"/>
    </source>
</evidence>
<dbReference type="EMBL" id="CP036428">
    <property type="protein sequence ID" value="QDV39436.1"/>
    <property type="molecule type" value="Genomic_DNA"/>
</dbReference>
<evidence type="ECO:0000313" key="1">
    <source>
        <dbReference type="EMBL" id="QDV39436.1"/>
    </source>
</evidence>
<protein>
    <recommendedName>
        <fullName evidence="3">Carboxypeptidase regulatory-like domain-containing protein</fullName>
    </recommendedName>
</protein>
<organism evidence="1 2">
    <name type="scientific">Tautonia plasticadhaerens</name>
    <dbReference type="NCBI Taxonomy" id="2527974"/>
    <lineage>
        <taxon>Bacteria</taxon>
        <taxon>Pseudomonadati</taxon>
        <taxon>Planctomycetota</taxon>
        <taxon>Planctomycetia</taxon>
        <taxon>Isosphaerales</taxon>
        <taxon>Isosphaeraceae</taxon>
        <taxon>Tautonia</taxon>
    </lineage>
</organism>
<dbReference type="OrthoDB" id="288856at2"/>
<name>A0A518HF81_9BACT</name>
<dbReference type="Proteomes" id="UP000317835">
    <property type="component" value="Plasmid pElP_2"/>
</dbReference>
<gene>
    <name evidence="1" type="ORF">ElP_74030</name>
</gene>
<proteinExistence type="predicted"/>
<reference evidence="1 2" key="1">
    <citation type="submission" date="2019-02" db="EMBL/GenBank/DDBJ databases">
        <title>Deep-cultivation of Planctomycetes and their phenomic and genomic characterization uncovers novel biology.</title>
        <authorList>
            <person name="Wiegand S."/>
            <person name="Jogler M."/>
            <person name="Boedeker C."/>
            <person name="Pinto D."/>
            <person name="Vollmers J."/>
            <person name="Rivas-Marin E."/>
            <person name="Kohn T."/>
            <person name="Peeters S.H."/>
            <person name="Heuer A."/>
            <person name="Rast P."/>
            <person name="Oberbeckmann S."/>
            <person name="Bunk B."/>
            <person name="Jeske O."/>
            <person name="Meyerdierks A."/>
            <person name="Storesund J.E."/>
            <person name="Kallscheuer N."/>
            <person name="Luecker S."/>
            <person name="Lage O.M."/>
            <person name="Pohl T."/>
            <person name="Merkel B.J."/>
            <person name="Hornburger P."/>
            <person name="Mueller R.-W."/>
            <person name="Bruemmer F."/>
            <person name="Labrenz M."/>
            <person name="Spormann A.M."/>
            <person name="Op den Camp H."/>
            <person name="Overmann J."/>
            <person name="Amann R."/>
            <person name="Jetten M.S.M."/>
            <person name="Mascher T."/>
            <person name="Medema M.H."/>
            <person name="Devos D.P."/>
            <person name="Kaster A.-K."/>
            <person name="Ovreas L."/>
            <person name="Rohde M."/>
            <person name="Galperin M.Y."/>
            <person name="Jogler C."/>
        </authorList>
    </citation>
    <scope>NUCLEOTIDE SEQUENCE [LARGE SCALE GENOMIC DNA]</scope>
    <source>
        <strain evidence="1 2">ElP</strain>
        <plasmid evidence="2">pelp_2</plasmid>
    </source>
</reference>
<dbReference type="AlphaFoldDB" id="A0A518HF81"/>
<accession>A0A518HF81</accession>
<dbReference type="KEGG" id="tpla:ElP_74030"/>
<dbReference type="RefSeq" id="WP_145279651.1">
    <property type="nucleotide sequence ID" value="NZ_CP036428.1"/>
</dbReference>
<keyword evidence="2" id="KW-1185">Reference proteome</keyword>